<evidence type="ECO:0000313" key="2">
    <source>
        <dbReference type="Proteomes" id="UP000307756"/>
    </source>
</evidence>
<evidence type="ECO:0008006" key="3">
    <source>
        <dbReference type="Google" id="ProtNLM"/>
    </source>
</evidence>
<keyword evidence="2" id="KW-1185">Reference proteome</keyword>
<reference evidence="1 2" key="1">
    <citation type="journal article" date="2011" name="J. Microbiol.">
        <title>Bacillus kyonggiensis sp. nov., isolated from soil of a lettuce field.</title>
        <authorList>
            <person name="Dong K."/>
            <person name="Lee S."/>
        </authorList>
    </citation>
    <scope>NUCLEOTIDE SEQUENCE [LARGE SCALE GENOMIC DNA]</scope>
    <source>
        <strain evidence="1 2">NB22</strain>
    </source>
</reference>
<dbReference type="NCBIfam" id="NF006168">
    <property type="entry name" value="PRK08309.1"/>
    <property type="match status" value="1"/>
</dbReference>
<sequence length="190" mass="21241">MSKDHVLVVGGSGMLKGVVKYFMEQGNIVTVVGRNRKKLQMLEQELQGTPGVLNSVAVDYTNTDEFIQEISRSITQYGPIRTSVNWIHSNAPHAPKALMDLQHTTSPGSTYLRLLGSAYGNPEKKSNDRDFMKKAYPNINYCETILGFVLESQSSRWLTHQEICQGVIEAIESQADRKIIGTVSPWSKRP</sequence>
<name>A0A4U1D625_9BACI</name>
<dbReference type="Proteomes" id="UP000307756">
    <property type="component" value="Unassembled WGS sequence"/>
</dbReference>
<evidence type="ECO:0000313" key="1">
    <source>
        <dbReference type="EMBL" id="TKC17093.1"/>
    </source>
</evidence>
<gene>
    <name evidence="1" type="ORF">FA727_13645</name>
</gene>
<organism evidence="1 2">
    <name type="scientific">Robertmurraya kyonggiensis</name>
    <dbReference type="NCBI Taxonomy" id="1037680"/>
    <lineage>
        <taxon>Bacteria</taxon>
        <taxon>Bacillati</taxon>
        <taxon>Bacillota</taxon>
        <taxon>Bacilli</taxon>
        <taxon>Bacillales</taxon>
        <taxon>Bacillaceae</taxon>
        <taxon>Robertmurraya</taxon>
    </lineage>
</organism>
<dbReference type="OrthoDB" id="7922774at2"/>
<dbReference type="SUPFAM" id="SSF51735">
    <property type="entry name" value="NAD(P)-binding Rossmann-fold domains"/>
    <property type="match status" value="2"/>
</dbReference>
<dbReference type="Gene3D" id="3.40.50.720">
    <property type="entry name" value="NAD(P)-binding Rossmann-like Domain"/>
    <property type="match status" value="1"/>
</dbReference>
<dbReference type="RefSeq" id="WP_136831668.1">
    <property type="nucleotide sequence ID" value="NZ_SWBM01000002.1"/>
</dbReference>
<comment type="caution">
    <text evidence="1">The sequence shown here is derived from an EMBL/GenBank/DDBJ whole genome shotgun (WGS) entry which is preliminary data.</text>
</comment>
<dbReference type="InterPro" id="IPR036291">
    <property type="entry name" value="NAD(P)-bd_dom_sf"/>
</dbReference>
<protein>
    <recommendedName>
        <fullName evidence="3">Short chain dehydrogenase</fullName>
    </recommendedName>
</protein>
<dbReference type="EMBL" id="SWBM01000002">
    <property type="protein sequence ID" value="TKC17093.1"/>
    <property type="molecule type" value="Genomic_DNA"/>
</dbReference>
<dbReference type="AlphaFoldDB" id="A0A4U1D625"/>
<proteinExistence type="predicted"/>
<accession>A0A4U1D625</accession>